<feature type="transmembrane region" description="Helical" evidence="9">
    <location>
        <begin position="7"/>
        <end position="26"/>
    </location>
</feature>
<evidence type="ECO:0000313" key="11">
    <source>
        <dbReference type="Proteomes" id="UP000335415"/>
    </source>
</evidence>
<dbReference type="Proteomes" id="UP000335415">
    <property type="component" value="Unassembled WGS sequence"/>
</dbReference>
<protein>
    <submittedName>
        <fullName evidence="10">Multidrug efflux SMR transporter</fullName>
    </submittedName>
</protein>
<proteinExistence type="inferred from homology"/>
<keyword evidence="4 8" id="KW-0812">Transmembrane</keyword>
<keyword evidence="5 9" id="KW-1133">Transmembrane helix</keyword>
<dbReference type="SUPFAM" id="SSF103481">
    <property type="entry name" value="Multidrug resistance efflux transporter EmrE"/>
    <property type="match status" value="1"/>
</dbReference>
<dbReference type="InterPro" id="IPR045324">
    <property type="entry name" value="Small_multidrug_res"/>
</dbReference>
<dbReference type="AlphaFoldDB" id="A0A5J5G2W2"/>
<dbReference type="GO" id="GO:1990961">
    <property type="term" value="P:xenobiotic detoxification by transmembrane export across the plasma membrane"/>
    <property type="evidence" value="ECO:0007669"/>
    <property type="project" value="UniProtKB-ARBA"/>
</dbReference>
<accession>A0A5J5G2W2</accession>
<keyword evidence="11" id="KW-1185">Reference proteome</keyword>
<comment type="subcellular location">
    <subcellularLocation>
        <location evidence="1 8">Cell membrane</location>
        <topology evidence="1 8">Multi-pass membrane protein</topology>
    </subcellularLocation>
</comment>
<feature type="transmembrane region" description="Helical" evidence="9">
    <location>
        <begin position="32"/>
        <end position="53"/>
    </location>
</feature>
<evidence type="ECO:0000256" key="6">
    <source>
        <dbReference type="ARBA" id="ARBA00023136"/>
    </source>
</evidence>
<gene>
    <name evidence="10" type="ORF">FJU30_08005</name>
</gene>
<dbReference type="InterPro" id="IPR000390">
    <property type="entry name" value="Small_drug/metabolite_transptr"/>
</dbReference>
<dbReference type="Pfam" id="PF00893">
    <property type="entry name" value="Multi_Drug_Res"/>
    <property type="match status" value="1"/>
</dbReference>
<evidence type="ECO:0000256" key="2">
    <source>
        <dbReference type="ARBA" id="ARBA00022448"/>
    </source>
</evidence>
<evidence type="ECO:0000313" key="10">
    <source>
        <dbReference type="EMBL" id="KAA9001179.1"/>
    </source>
</evidence>
<sequence length="112" mass="11889">MNNGGMVYLAVAIVMEVIATTCLKASDGFTRWLPGGITIVCYALSFWCLSITMRTLPIGIIYAIWSGVGIVLIGIIGWLVYGQKLDLPALIGLGMIIGGVVVVNVFSSSVNH</sequence>
<evidence type="ECO:0000256" key="3">
    <source>
        <dbReference type="ARBA" id="ARBA00022475"/>
    </source>
</evidence>
<dbReference type="GO" id="GO:0015220">
    <property type="term" value="F:choline transmembrane transporter activity"/>
    <property type="evidence" value="ECO:0007669"/>
    <property type="project" value="TreeGrafter"/>
</dbReference>
<evidence type="ECO:0000256" key="7">
    <source>
        <dbReference type="ARBA" id="ARBA00038032"/>
    </source>
</evidence>
<organism evidence="10 11">
    <name type="scientific">Affinibrenneria salicis</name>
    <dbReference type="NCBI Taxonomy" id="2590031"/>
    <lineage>
        <taxon>Bacteria</taxon>
        <taxon>Pseudomonadati</taxon>
        <taxon>Pseudomonadota</taxon>
        <taxon>Gammaproteobacteria</taxon>
        <taxon>Enterobacterales</taxon>
        <taxon>Pectobacteriaceae</taxon>
        <taxon>Affinibrenneria</taxon>
    </lineage>
</organism>
<dbReference type="GO" id="GO:0015297">
    <property type="term" value="F:antiporter activity"/>
    <property type="evidence" value="ECO:0007669"/>
    <property type="project" value="TreeGrafter"/>
</dbReference>
<dbReference type="PANTHER" id="PTHR30561">
    <property type="entry name" value="SMR FAMILY PROTON-DEPENDENT DRUG EFFLUX TRANSPORTER SUGE"/>
    <property type="match status" value="1"/>
</dbReference>
<dbReference type="GO" id="GO:0015199">
    <property type="term" value="F:amino-acid betaine transmembrane transporter activity"/>
    <property type="evidence" value="ECO:0007669"/>
    <property type="project" value="TreeGrafter"/>
</dbReference>
<evidence type="ECO:0000256" key="9">
    <source>
        <dbReference type="SAM" id="Phobius"/>
    </source>
</evidence>
<evidence type="ECO:0000256" key="4">
    <source>
        <dbReference type="ARBA" id="ARBA00022692"/>
    </source>
</evidence>
<evidence type="ECO:0000256" key="1">
    <source>
        <dbReference type="ARBA" id="ARBA00004651"/>
    </source>
</evidence>
<keyword evidence="6 9" id="KW-0472">Membrane</keyword>
<dbReference type="GO" id="GO:0031460">
    <property type="term" value="P:glycine betaine transport"/>
    <property type="evidence" value="ECO:0007669"/>
    <property type="project" value="TreeGrafter"/>
</dbReference>
<evidence type="ECO:0000256" key="8">
    <source>
        <dbReference type="RuleBase" id="RU003942"/>
    </source>
</evidence>
<dbReference type="PANTHER" id="PTHR30561:SF1">
    <property type="entry name" value="MULTIDRUG TRANSPORTER EMRE"/>
    <property type="match status" value="1"/>
</dbReference>
<dbReference type="RefSeq" id="WP_150434451.1">
    <property type="nucleotide sequence ID" value="NZ_VYKJ01000003.1"/>
</dbReference>
<evidence type="ECO:0000256" key="5">
    <source>
        <dbReference type="ARBA" id="ARBA00022989"/>
    </source>
</evidence>
<name>A0A5J5G2W2_9GAMM</name>
<dbReference type="Gene3D" id="1.10.3730.20">
    <property type="match status" value="1"/>
</dbReference>
<comment type="caution">
    <text evidence="10">The sequence shown here is derived from an EMBL/GenBank/DDBJ whole genome shotgun (WGS) entry which is preliminary data.</text>
</comment>
<comment type="similarity">
    <text evidence="7 8">Belongs to the drug/metabolite transporter (DMT) superfamily. Small multidrug resistance (SMR) (TC 2.A.7.1) family.</text>
</comment>
<keyword evidence="2" id="KW-0813">Transport</keyword>
<dbReference type="OrthoDB" id="9808638at2"/>
<feature type="transmembrane region" description="Helical" evidence="9">
    <location>
        <begin position="60"/>
        <end position="81"/>
    </location>
</feature>
<dbReference type="InterPro" id="IPR037185">
    <property type="entry name" value="EmrE-like"/>
</dbReference>
<dbReference type="FunFam" id="1.10.3730.20:FF:000001">
    <property type="entry name" value="Quaternary ammonium compound resistance transporter SugE"/>
    <property type="match status" value="1"/>
</dbReference>
<dbReference type="GO" id="GO:0005886">
    <property type="term" value="C:plasma membrane"/>
    <property type="evidence" value="ECO:0007669"/>
    <property type="project" value="UniProtKB-SubCell"/>
</dbReference>
<keyword evidence="3" id="KW-1003">Cell membrane</keyword>
<dbReference type="EMBL" id="VYKJ01000003">
    <property type="protein sequence ID" value="KAA9001179.1"/>
    <property type="molecule type" value="Genomic_DNA"/>
</dbReference>
<reference evidence="10 11" key="1">
    <citation type="submission" date="2019-09" db="EMBL/GenBank/DDBJ databases">
        <authorList>
            <person name="Li Y."/>
        </authorList>
    </citation>
    <scope>NUCLEOTIDE SEQUENCE [LARGE SCALE GENOMIC DNA]</scope>
    <source>
        <strain evidence="10 11">L3-3HA</strain>
    </source>
</reference>
<feature type="transmembrane region" description="Helical" evidence="9">
    <location>
        <begin position="87"/>
        <end position="106"/>
    </location>
</feature>